<evidence type="ECO:0000313" key="2">
    <source>
        <dbReference type="Proteomes" id="UP000829398"/>
    </source>
</evidence>
<keyword evidence="2" id="KW-1185">Reference proteome</keyword>
<accession>A0ACB8K1L9</accession>
<gene>
    <name evidence="1" type="ORF">KPL71_018895</name>
</gene>
<protein>
    <submittedName>
        <fullName evidence="1">Cysteine proteinase inhibitor 6</fullName>
    </submittedName>
</protein>
<reference evidence="2" key="1">
    <citation type="journal article" date="2023" name="Hortic. Res.">
        <title>A chromosome-level phased genome enabling allele-level studies in sweet orange: a case study on citrus Huanglongbing tolerance.</title>
        <authorList>
            <person name="Wu B."/>
            <person name="Yu Q."/>
            <person name="Deng Z."/>
            <person name="Duan Y."/>
            <person name="Luo F."/>
            <person name="Gmitter F. Jr."/>
        </authorList>
    </citation>
    <scope>NUCLEOTIDE SEQUENCE [LARGE SCALE GENOMIC DNA]</scope>
    <source>
        <strain evidence="2">cv. Valencia</strain>
    </source>
</reference>
<dbReference type="Proteomes" id="UP000829398">
    <property type="component" value="Chromosome 6"/>
</dbReference>
<comment type="caution">
    <text evidence="1">The sequence shown here is derived from an EMBL/GenBank/DDBJ whole genome shotgun (WGS) entry which is preliminary data.</text>
</comment>
<proteinExistence type="predicted"/>
<dbReference type="EMBL" id="CM039175">
    <property type="protein sequence ID" value="KAH9738743.1"/>
    <property type="molecule type" value="Genomic_DNA"/>
</dbReference>
<organism evidence="1 2">
    <name type="scientific">Citrus sinensis</name>
    <name type="common">Sweet orange</name>
    <name type="synonym">Citrus aurantium var. sinensis</name>
    <dbReference type="NCBI Taxonomy" id="2711"/>
    <lineage>
        <taxon>Eukaryota</taxon>
        <taxon>Viridiplantae</taxon>
        <taxon>Streptophyta</taxon>
        <taxon>Embryophyta</taxon>
        <taxon>Tracheophyta</taxon>
        <taxon>Spermatophyta</taxon>
        <taxon>Magnoliopsida</taxon>
        <taxon>eudicotyledons</taxon>
        <taxon>Gunneridae</taxon>
        <taxon>Pentapetalae</taxon>
        <taxon>rosids</taxon>
        <taxon>malvids</taxon>
        <taxon>Sapindales</taxon>
        <taxon>Rutaceae</taxon>
        <taxon>Aurantioideae</taxon>
        <taxon>Citrus</taxon>
    </lineage>
</organism>
<sequence length="241" mass="27623">MEALDIAVDAWTVQNSDYVRAKICEIPHPSNHVKVCYFPSATEGNFIQMRPGGVYDYGGNQNSAEIEGLARFAVQEHNKKENALLQFARVLKAKEQVVAGKLYYLTLEVIDAGKNKIYEAKIWVKPWINFKQLQEFKHAEHGPFSALSDLNLKRGCHGQEWLAVSTNDLEVKNAANHAVKSMQRKSNSLFLYELLEILQAKAKVIEDYAKFELHLKLRRGSEEEKHWVEIIKNSEGKFYLK</sequence>
<evidence type="ECO:0000313" key="1">
    <source>
        <dbReference type="EMBL" id="KAH9738743.1"/>
    </source>
</evidence>
<name>A0ACB8K1L9_CITSI</name>